<keyword evidence="3" id="KW-0482">Metalloprotease</keyword>
<keyword evidence="3" id="KW-0378">Hydrolase</keyword>
<accession>A0AAW4PMQ4</accession>
<feature type="transmembrane region" description="Helical" evidence="1">
    <location>
        <begin position="163"/>
        <end position="182"/>
    </location>
</feature>
<protein>
    <submittedName>
        <fullName evidence="3">CPBP family intramembrane metalloprotease</fullName>
    </submittedName>
</protein>
<dbReference type="Proteomes" id="UP001430377">
    <property type="component" value="Unassembled WGS sequence"/>
</dbReference>
<feature type="transmembrane region" description="Helical" evidence="1">
    <location>
        <begin position="12"/>
        <end position="41"/>
    </location>
</feature>
<proteinExistence type="predicted"/>
<evidence type="ECO:0000259" key="2">
    <source>
        <dbReference type="Pfam" id="PF02517"/>
    </source>
</evidence>
<feature type="transmembrane region" description="Helical" evidence="1">
    <location>
        <begin position="215"/>
        <end position="235"/>
    </location>
</feature>
<dbReference type="AlphaFoldDB" id="A0AAW4PMQ4"/>
<feature type="transmembrane region" description="Helical" evidence="1">
    <location>
        <begin position="188"/>
        <end position="208"/>
    </location>
</feature>
<feature type="domain" description="CAAX prenyl protease 2/Lysostaphin resistance protein A-like" evidence="2">
    <location>
        <begin position="133"/>
        <end position="228"/>
    </location>
</feature>
<keyword evidence="3" id="KW-0645">Protease</keyword>
<dbReference type="PANTHER" id="PTHR36435:SF1">
    <property type="entry name" value="CAAX AMINO TERMINAL PROTEASE FAMILY PROTEIN"/>
    <property type="match status" value="1"/>
</dbReference>
<name>A0AAW4PMQ4_9EURY</name>
<organism evidence="3 4">
    <name type="scientific">Haloarcula rubra</name>
    <dbReference type="NCBI Taxonomy" id="2487747"/>
    <lineage>
        <taxon>Archaea</taxon>
        <taxon>Methanobacteriati</taxon>
        <taxon>Methanobacteriota</taxon>
        <taxon>Stenosarchaea group</taxon>
        <taxon>Halobacteria</taxon>
        <taxon>Halobacteriales</taxon>
        <taxon>Haloarculaceae</taxon>
        <taxon>Haloarcula</taxon>
    </lineage>
</organism>
<dbReference type="Pfam" id="PF02517">
    <property type="entry name" value="Rce1-like"/>
    <property type="match status" value="1"/>
</dbReference>
<sequence length="237" mass="24190">MVEERTGPDGPLRALGVAAGLLVAGLAVSVVFGVVFTVPLVLFGPSVGSPGGFLVLAAAGQLAFLVVGYLYVRRHGGVRVRWPTRVDVRYTVGGLLVTLTAAVGLSVLFASLGLAPEGSVFEGPIMADPRVALGLAALSIVLVAPAEELLFRGAIQGRLRQSFGPTLAVVLSSLVFGSIHLLNFTGSVAGALAGVAVVTVGGLVFGTIYERTGNLLVPIVTHGSYNALLLVGTFLSM</sequence>
<reference evidence="3 4" key="1">
    <citation type="submission" date="2021-06" db="EMBL/GenBank/DDBJ databases">
        <title>Halomicroarcula sp. a new haloarchaeum isolated from saline soil.</title>
        <authorList>
            <person name="Duran-Viseras A."/>
            <person name="Sanchez-Porro C."/>
            <person name="Ventosa A."/>
        </authorList>
    </citation>
    <scope>NUCLEOTIDE SEQUENCE [LARGE SCALE GENOMIC DNA]</scope>
    <source>
        <strain evidence="3 4">F13</strain>
    </source>
</reference>
<dbReference type="InterPro" id="IPR003675">
    <property type="entry name" value="Rce1/LyrA-like_dom"/>
</dbReference>
<comment type="caution">
    <text evidence="3">The sequence shown here is derived from an EMBL/GenBank/DDBJ whole genome shotgun (WGS) entry which is preliminary data.</text>
</comment>
<feature type="transmembrane region" description="Helical" evidence="1">
    <location>
        <begin position="53"/>
        <end position="72"/>
    </location>
</feature>
<dbReference type="EMBL" id="RKLR01000002">
    <property type="protein sequence ID" value="MBX0322853.1"/>
    <property type="molecule type" value="Genomic_DNA"/>
</dbReference>
<dbReference type="InterPro" id="IPR052710">
    <property type="entry name" value="CAAX_protease"/>
</dbReference>
<evidence type="ECO:0000313" key="4">
    <source>
        <dbReference type="Proteomes" id="UP001430377"/>
    </source>
</evidence>
<dbReference type="RefSeq" id="WP_220617831.1">
    <property type="nucleotide sequence ID" value="NZ_RKLR01000002.1"/>
</dbReference>
<evidence type="ECO:0000256" key="1">
    <source>
        <dbReference type="SAM" id="Phobius"/>
    </source>
</evidence>
<keyword evidence="1" id="KW-0472">Membrane</keyword>
<gene>
    <name evidence="3" type="ORF">EGH21_07390</name>
</gene>
<dbReference type="GO" id="GO:0004175">
    <property type="term" value="F:endopeptidase activity"/>
    <property type="evidence" value="ECO:0007669"/>
    <property type="project" value="UniProtKB-ARBA"/>
</dbReference>
<dbReference type="GO" id="GO:0080120">
    <property type="term" value="P:CAAX-box protein maturation"/>
    <property type="evidence" value="ECO:0007669"/>
    <property type="project" value="UniProtKB-ARBA"/>
</dbReference>
<keyword evidence="4" id="KW-1185">Reference proteome</keyword>
<feature type="transmembrane region" description="Helical" evidence="1">
    <location>
        <begin position="92"/>
        <end position="112"/>
    </location>
</feature>
<feature type="transmembrane region" description="Helical" evidence="1">
    <location>
        <begin position="132"/>
        <end position="151"/>
    </location>
</feature>
<dbReference type="GO" id="GO:0008237">
    <property type="term" value="F:metallopeptidase activity"/>
    <property type="evidence" value="ECO:0007669"/>
    <property type="project" value="UniProtKB-KW"/>
</dbReference>
<evidence type="ECO:0000313" key="3">
    <source>
        <dbReference type="EMBL" id="MBX0322853.1"/>
    </source>
</evidence>
<dbReference type="PANTHER" id="PTHR36435">
    <property type="entry name" value="SLR1288 PROTEIN"/>
    <property type="match status" value="1"/>
</dbReference>
<keyword evidence="1" id="KW-0812">Transmembrane</keyword>
<keyword evidence="1" id="KW-1133">Transmembrane helix</keyword>